<dbReference type="EMBL" id="UINC01137961">
    <property type="protein sequence ID" value="SVD23615.1"/>
    <property type="molecule type" value="Genomic_DNA"/>
</dbReference>
<proteinExistence type="predicted"/>
<reference evidence="1" key="1">
    <citation type="submission" date="2018-05" db="EMBL/GenBank/DDBJ databases">
        <authorList>
            <person name="Lanie J.A."/>
            <person name="Ng W.-L."/>
            <person name="Kazmierczak K.M."/>
            <person name="Andrzejewski T.M."/>
            <person name="Davidsen T.M."/>
            <person name="Wayne K.J."/>
            <person name="Tettelin H."/>
            <person name="Glass J.I."/>
            <person name="Rusch D."/>
            <person name="Podicherti R."/>
            <person name="Tsui H.-C.T."/>
            <person name="Winkler M.E."/>
        </authorList>
    </citation>
    <scope>NUCLEOTIDE SEQUENCE</scope>
</reference>
<accession>A0A382TPC3</accession>
<sequence length="123" mass="12879">MKTKHLKRFFLSIAITAFVAILAGNAFAANQNAARDGDSTTYAPQATSNDYIVAAPYWQVDSGSYTFMAVSHSSLSGMASEIGLTVNAITSAGAAYDTAESFTVSAGTTTRLFIVPSTHATIN</sequence>
<evidence type="ECO:0000313" key="1">
    <source>
        <dbReference type="EMBL" id="SVD23615.1"/>
    </source>
</evidence>
<protein>
    <submittedName>
        <fullName evidence="1">Uncharacterized protein</fullName>
    </submittedName>
</protein>
<name>A0A382TPC3_9ZZZZ</name>
<feature type="non-terminal residue" evidence="1">
    <location>
        <position position="123"/>
    </location>
</feature>
<organism evidence="1">
    <name type="scientific">marine metagenome</name>
    <dbReference type="NCBI Taxonomy" id="408172"/>
    <lineage>
        <taxon>unclassified sequences</taxon>
        <taxon>metagenomes</taxon>
        <taxon>ecological metagenomes</taxon>
    </lineage>
</organism>
<gene>
    <name evidence="1" type="ORF">METZ01_LOCUS376469</name>
</gene>
<dbReference type="AlphaFoldDB" id="A0A382TPC3"/>